<sequence length="149" mass="17169">MSQEKKYAVHDGRKPGLYDTWPEAKAQVEGYLGNCHEKVQPSGEPFTKPYVVKDGREPGVYDSWRDTHQQVVGYPGASYEKANSFHDAYERFSGNQQVEKDESLPEKEVYYLNEDYSKYYGDASQKPADYNIEYGNQNHTNNYEGGHDH</sequence>
<dbReference type="AlphaFoldDB" id="A0A2G5DVZ1"/>
<feature type="domain" description="Ribonuclease H1 N-terminal" evidence="1">
    <location>
        <begin position="50"/>
        <end position="89"/>
    </location>
</feature>
<dbReference type="InParanoid" id="A0A2G5DVZ1"/>
<dbReference type="Proteomes" id="UP000230069">
    <property type="component" value="Unassembled WGS sequence"/>
</dbReference>
<name>A0A2G5DVZ1_AQUCA</name>
<dbReference type="InterPro" id="IPR037056">
    <property type="entry name" value="RNase_H1_N_sf"/>
</dbReference>
<dbReference type="EMBL" id="KZ305031">
    <property type="protein sequence ID" value="PIA47606.1"/>
    <property type="molecule type" value="Genomic_DNA"/>
</dbReference>
<dbReference type="InterPro" id="IPR009027">
    <property type="entry name" value="Ribosomal_bL9/RNase_H1_N"/>
</dbReference>
<dbReference type="OrthoDB" id="1922118at2759"/>
<feature type="domain" description="Ribonuclease H1 N-terminal" evidence="1">
    <location>
        <begin position="7"/>
        <end position="37"/>
    </location>
</feature>
<organism evidence="2 3">
    <name type="scientific">Aquilegia coerulea</name>
    <name type="common">Rocky mountain columbine</name>
    <dbReference type="NCBI Taxonomy" id="218851"/>
    <lineage>
        <taxon>Eukaryota</taxon>
        <taxon>Viridiplantae</taxon>
        <taxon>Streptophyta</taxon>
        <taxon>Embryophyta</taxon>
        <taxon>Tracheophyta</taxon>
        <taxon>Spermatophyta</taxon>
        <taxon>Magnoliopsida</taxon>
        <taxon>Ranunculales</taxon>
        <taxon>Ranunculaceae</taxon>
        <taxon>Thalictroideae</taxon>
        <taxon>Aquilegia</taxon>
    </lineage>
</organism>
<protein>
    <recommendedName>
        <fullName evidence="1">Ribonuclease H1 N-terminal domain-containing protein</fullName>
    </recommendedName>
</protein>
<evidence type="ECO:0000313" key="3">
    <source>
        <dbReference type="Proteomes" id="UP000230069"/>
    </source>
</evidence>
<gene>
    <name evidence="2" type="ORF">AQUCO_01400321v1</name>
</gene>
<dbReference type="Gene3D" id="3.40.970.10">
    <property type="entry name" value="Ribonuclease H1, N-terminal domain"/>
    <property type="match status" value="2"/>
</dbReference>
<keyword evidence="3" id="KW-1185">Reference proteome</keyword>
<dbReference type="Pfam" id="PF01693">
    <property type="entry name" value="Cauli_VI"/>
    <property type="match status" value="2"/>
</dbReference>
<evidence type="ECO:0000259" key="1">
    <source>
        <dbReference type="Pfam" id="PF01693"/>
    </source>
</evidence>
<reference evidence="2 3" key="1">
    <citation type="submission" date="2017-09" db="EMBL/GenBank/DDBJ databases">
        <title>WGS assembly of Aquilegia coerulea Goldsmith.</title>
        <authorList>
            <person name="Hodges S."/>
            <person name="Kramer E."/>
            <person name="Nordborg M."/>
            <person name="Tomkins J."/>
            <person name="Borevitz J."/>
            <person name="Derieg N."/>
            <person name="Yan J."/>
            <person name="Mihaltcheva S."/>
            <person name="Hayes R.D."/>
            <person name="Rokhsar D."/>
        </authorList>
    </citation>
    <scope>NUCLEOTIDE SEQUENCE [LARGE SCALE GENOMIC DNA]</scope>
    <source>
        <strain evidence="3">cv. Goldsmith</strain>
    </source>
</reference>
<accession>A0A2G5DVZ1</accession>
<dbReference type="InterPro" id="IPR011320">
    <property type="entry name" value="RNase_H1_N"/>
</dbReference>
<proteinExistence type="predicted"/>
<evidence type="ECO:0000313" key="2">
    <source>
        <dbReference type="EMBL" id="PIA47606.1"/>
    </source>
</evidence>
<dbReference type="SUPFAM" id="SSF55658">
    <property type="entry name" value="L9 N-domain-like"/>
    <property type="match status" value="2"/>
</dbReference>